<evidence type="ECO:0000313" key="3">
    <source>
        <dbReference type="EMBL" id="PQM45309.1"/>
    </source>
</evidence>
<feature type="transmembrane region" description="Helical" evidence="2">
    <location>
        <begin position="119"/>
        <end position="139"/>
    </location>
</feature>
<gene>
    <name evidence="3" type="ORF">C1Y40_04534</name>
</gene>
<evidence type="ECO:0000256" key="1">
    <source>
        <dbReference type="SAM" id="MobiDB-lite"/>
    </source>
</evidence>
<protein>
    <submittedName>
        <fullName evidence="3">Uncharacterized protein</fullName>
    </submittedName>
</protein>
<feature type="compositionally biased region" description="Basic and acidic residues" evidence="1">
    <location>
        <begin position="223"/>
        <end position="234"/>
    </location>
</feature>
<keyword evidence="2" id="KW-0472">Membrane</keyword>
<accession>A0A2S8BFA2</accession>
<dbReference type="AlphaFoldDB" id="A0A2S8BFA2"/>
<organism evidence="3 4">
    <name type="scientific">Mycobacterium talmoniae</name>
    <dbReference type="NCBI Taxonomy" id="1858794"/>
    <lineage>
        <taxon>Bacteria</taxon>
        <taxon>Bacillati</taxon>
        <taxon>Actinomycetota</taxon>
        <taxon>Actinomycetes</taxon>
        <taxon>Mycobacteriales</taxon>
        <taxon>Mycobacteriaceae</taxon>
        <taxon>Mycobacterium</taxon>
    </lineage>
</organism>
<dbReference type="Proteomes" id="UP000238296">
    <property type="component" value="Unassembled WGS sequence"/>
</dbReference>
<feature type="transmembrane region" description="Helical" evidence="2">
    <location>
        <begin position="76"/>
        <end position="98"/>
    </location>
</feature>
<keyword evidence="2" id="KW-0812">Transmembrane</keyword>
<feature type="compositionally biased region" description="Polar residues" evidence="1">
    <location>
        <begin position="197"/>
        <end position="209"/>
    </location>
</feature>
<reference evidence="3 4" key="1">
    <citation type="journal article" date="2017" name="Int. J. Syst. Evol. Microbiol.">
        <title>Mycobacterium talmoniae sp. nov., a slowly growing mycobacterium isolated from human respiratory samples.</title>
        <authorList>
            <person name="Davidson R.M."/>
            <person name="DeGroote M.A."/>
            <person name="Marola J.L."/>
            <person name="Buss S."/>
            <person name="Jones V."/>
            <person name="McNeil M.R."/>
            <person name="Freifeld A.G."/>
            <person name="Elaine Epperson L."/>
            <person name="Hasan N.A."/>
            <person name="Jackson M."/>
            <person name="Iwen P.C."/>
            <person name="Salfinger M."/>
            <person name="Strong M."/>
        </authorList>
    </citation>
    <scope>NUCLEOTIDE SEQUENCE [LARGE SCALE GENOMIC DNA]</scope>
    <source>
        <strain evidence="3 4">ATCC BAA-2683</strain>
    </source>
</reference>
<evidence type="ECO:0000256" key="2">
    <source>
        <dbReference type="SAM" id="Phobius"/>
    </source>
</evidence>
<name>A0A2S8BFA2_9MYCO</name>
<feature type="transmembrane region" description="Helical" evidence="2">
    <location>
        <begin position="151"/>
        <end position="172"/>
    </location>
</feature>
<comment type="caution">
    <text evidence="3">The sequence shown here is derived from an EMBL/GenBank/DDBJ whole genome shotgun (WGS) entry which is preliminary data.</text>
</comment>
<sequence>MAPLMDYGYPVTLMYALERASWIRNHARSRTFQRTRADLLQLAYDDHRRAAAGVAYNPHAQGVTEFMWLRSINSRAGAAEAILVVGCALLFPLAWPLGRLLYRWLARRITPEPESLHSIPITALAWIGAAVMTLGTVIINPSGATFGGTVILPWILVQGAGTFLMASVYGILEGWLAIPGSTDLWPYPPPPLPETPSFTKQQQDRSSAAATPPGQQSPPPMRAPRDEPKPPWEH</sequence>
<keyword evidence="2" id="KW-1133">Transmembrane helix</keyword>
<proteinExistence type="predicted"/>
<evidence type="ECO:0000313" key="4">
    <source>
        <dbReference type="Proteomes" id="UP000238296"/>
    </source>
</evidence>
<dbReference type="EMBL" id="PPEA01000654">
    <property type="protein sequence ID" value="PQM45309.1"/>
    <property type="molecule type" value="Genomic_DNA"/>
</dbReference>
<feature type="region of interest" description="Disordered" evidence="1">
    <location>
        <begin position="188"/>
        <end position="234"/>
    </location>
</feature>